<dbReference type="AlphaFoldDB" id="E1YA37"/>
<gene>
    <name evidence="3" type="ORF">N47_H22530</name>
</gene>
<evidence type="ECO:0000259" key="2">
    <source>
        <dbReference type="Pfam" id="PF05168"/>
    </source>
</evidence>
<accession>E1YA37</accession>
<evidence type="ECO:0000313" key="3">
    <source>
        <dbReference type="EMBL" id="CBX27431.1"/>
    </source>
</evidence>
<dbReference type="InterPro" id="IPR052226">
    <property type="entry name" value="UPF0332_toxin"/>
</dbReference>
<dbReference type="EMBL" id="FR695866">
    <property type="protein sequence ID" value="CBX27431.1"/>
    <property type="molecule type" value="Genomic_DNA"/>
</dbReference>
<dbReference type="Pfam" id="PF05168">
    <property type="entry name" value="HEPN"/>
    <property type="match status" value="1"/>
</dbReference>
<dbReference type="Gene3D" id="1.20.120.330">
    <property type="entry name" value="Nucleotidyltransferases domain 2"/>
    <property type="match status" value="1"/>
</dbReference>
<dbReference type="PANTHER" id="PTHR36565:SF1">
    <property type="entry name" value="UPF0332 PROTEIN TM_1000"/>
    <property type="match status" value="1"/>
</dbReference>
<reference evidence="3" key="1">
    <citation type="journal article" date="2011" name="Environ. Microbiol.">
        <title>Genomic insights into the metabolic potential of the polycyclic aromatic hydrocarbon degrading sulfate-reducing Deltaproteobacterium N47.</title>
        <authorList>
            <person name="Bergmann F."/>
            <person name="Selesi D."/>
            <person name="Weinmaier T."/>
            <person name="Tischler P."/>
            <person name="Rattei T."/>
            <person name="Meckenstock R.U."/>
        </authorList>
    </citation>
    <scope>NUCLEOTIDE SEQUENCE</scope>
</reference>
<comment type="similarity">
    <text evidence="1">Belongs to the UPF0332 family.</text>
</comment>
<organism evidence="3">
    <name type="scientific">uncultured Desulfobacterium sp</name>
    <dbReference type="NCBI Taxonomy" id="201089"/>
    <lineage>
        <taxon>Bacteria</taxon>
        <taxon>Pseudomonadati</taxon>
        <taxon>Thermodesulfobacteriota</taxon>
        <taxon>Desulfobacteria</taxon>
        <taxon>Desulfobacterales</taxon>
        <taxon>Desulfobacteriaceae</taxon>
        <taxon>Desulfobacterium</taxon>
        <taxon>environmental samples</taxon>
    </lineage>
</organism>
<dbReference type="InterPro" id="IPR007842">
    <property type="entry name" value="HEPN_dom"/>
</dbReference>
<name>E1YA37_9BACT</name>
<proteinExistence type="inferred from homology"/>
<dbReference type="PANTHER" id="PTHR36565">
    <property type="entry name" value="UPF0332 PROTEIN TM_1000"/>
    <property type="match status" value="1"/>
</dbReference>
<feature type="domain" description="HEPN" evidence="2">
    <location>
        <begin position="11"/>
        <end position="119"/>
    </location>
</feature>
<sequence length="207" mass="24565">MDKRIKELIKVRLEKAREDIDTAVELLSLKRYRAAVNRSYYALFSVTTAVLLTKRLERSKHSGVEAAFNQHFIKTGIIEIEYGKIFNYIRRKREESDYTVKVMIDKETASLHREIAKKLRIYNELWDIPKRNLTKWKKNRGAESAAIIEWENIFKIKTKEEILSILEGDNEESIRLRSSSPFTGILNENERREIFGFYNKKYKNDQL</sequence>
<protein>
    <recommendedName>
        <fullName evidence="2">HEPN domain-containing protein</fullName>
    </recommendedName>
</protein>
<evidence type="ECO:0000256" key="1">
    <source>
        <dbReference type="ARBA" id="ARBA00038248"/>
    </source>
</evidence>